<comment type="caution">
    <text evidence="2">The sequence shown here is derived from an EMBL/GenBank/DDBJ whole genome shotgun (WGS) entry which is preliminary data.</text>
</comment>
<dbReference type="EMBL" id="JACHFB010000035">
    <property type="protein sequence ID" value="MBB6213925.1"/>
    <property type="molecule type" value="Genomic_DNA"/>
</dbReference>
<evidence type="ECO:0000256" key="1">
    <source>
        <dbReference type="SAM" id="Phobius"/>
    </source>
</evidence>
<name>A0A7W9ZLV1_9SPIR</name>
<evidence type="ECO:0000313" key="2">
    <source>
        <dbReference type="EMBL" id="MBB6213925.1"/>
    </source>
</evidence>
<keyword evidence="1" id="KW-0472">Membrane</keyword>
<feature type="transmembrane region" description="Helical" evidence="1">
    <location>
        <begin position="6"/>
        <end position="24"/>
    </location>
</feature>
<reference evidence="2 3" key="1">
    <citation type="submission" date="2020-08" db="EMBL/GenBank/DDBJ databases">
        <title>Genomic Encyclopedia of Type Strains, Phase IV (KMG-IV): sequencing the most valuable type-strain genomes for metagenomic binning, comparative biology and taxonomic classification.</title>
        <authorList>
            <person name="Goeker M."/>
        </authorList>
    </citation>
    <scope>NUCLEOTIDE SEQUENCE [LARGE SCALE GENOMIC DNA]</scope>
    <source>
        <strain evidence="2 3">DSM 17989</strain>
    </source>
</reference>
<keyword evidence="1" id="KW-0812">Transmembrane</keyword>
<dbReference type="AlphaFoldDB" id="A0A7W9ZLV1"/>
<accession>A0A7W9ZLV1</accession>
<keyword evidence="1" id="KW-1133">Transmembrane helix</keyword>
<dbReference type="RefSeq" id="WP_184125820.1">
    <property type="nucleotide sequence ID" value="NZ_CP179436.1"/>
</dbReference>
<organism evidence="2 3">
    <name type="scientific">Borreliella californiensis</name>
    <dbReference type="NCBI Taxonomy" id="373543"/>
    <lineage>
        <taxon>Bacteria</taxon>
        <taxon>Pseudomonadati</taxon>
        <taxon>Spirochaetota</taxon>
        <taxon>Spirochaetia</taxon>
        <taxon>Spirochaetales</taxon>
        <taxon>Borreliaceae</taxon>
        <taxon>Borreliella</taxon>
    </lineage>
</organism>
<evidence type="ECO:0000313" key="3">
    <source>
        <dbReference type="Proteomes" id="UP000536100"/>
    </source>
</evidence>
<gene>
    <name evidence="2" type="ORF">HNP67_001420</name>
</gene>
<dbReference type="Proteomes" id="UP000536100">
    <property type="component" value="Unassembled WGS sequence"/>
</dbReference>
<proteinExistence type="predicted"/>
<protein>
    <submittedName>
        <fullName evidence="2">ABC-type multidrug transport system permease subunit</fullName>
    </submittedName>
</protein>
<sequence>MQKINLLILFMFIINISNLISYEIKKDEIIKVKTLIAAFKSPSESYFNFSVKKEDKNKSPAEVLGIGLVNFINQIGAENIIEIKTINHIGGVAFVVLYKEKK</sequence>